<dbReference type="GO" id="GO:0000049">
    <property type="term" value="F:tRNA binding"/>
    <property type="evidence" value="ECO:0007669"/>
    <property type="project" value="UniProtKB-UniRule"/>
</dbReference>
<accession>A0AAQ1UIY2</accession>
<comment type="subunit">
    <text evidence="7">Consists of a catalytic RNA component (M1 or rnpB) and a protein subunit.</text>
</comment>
<evidence type="ECO:0000256" key="4">
    <source>
        <dbReference type="ARBA" id="ARBA00022759"/>
    </source>
</evidence>
<dbReference type="Gene3D" id="3.30.230.10">
    <property type="match status" value="1"/>
</dbReference>
<dbReference type="EMBL" id="UGTJ01000001">
    <property type="protein sequence ID" value="SUB80150.1"/>
    <property type="molecule type" value="Genomic_DNA"/>
</dbReference>
<dbReference type="GO" id="GO:0042781">
    <property type="term" value="F:3'-tRNA processing endoribonuclease activity"/>
    <property type="evidence" value="ECO:0007669"/>
    <property type="project" value="TreeGrafter"/>
</dbReference>
<dbReference type="InterPro" id="IPR020539">
    <property type="entry name" value="RNase_P_CS"/>
</dbReference>
<keyword evidence="2 7" id="KW-0819">tRNA processing</keyword>
<comment type="catalytic activity">
    <reaction evidence="7">
        <text>Endonucleolytic cleavage of RNA, removing 5'-extranucleotides from tRNA precursor.</text>
        <dbReference type="EC" id="3.1.26.5"/>
    </reaction>
</comment>
<dbReference type="PANTHER" id="PTHR33992:SF1">
    <property type="entry name" value="RIBONUCLEASE P PROTEIN COMPONENT"/>
    <property type="match status" value="1"/>
</dbReference>
<dbReference type="InterPro" id="IPR020568">
    <property type="entry name" value="Ribosomal_Su5_D2-typ_SF"/>
</dbReference>
<keyword evidence="3 7" id="KW-0540">Nuclease</keyword>
<sequence length="164" mass="18559">MPASQSFTLAKAERICSKKLTDRLFNGSSGRSLSAFPLRMVYTVVSREEDAPAALMLVSVPKRHFKRAVKRNRVKRQVREAFRKNKQLLLPGLESCPDRQAAMAFIWQSDELFDTATVERKVQSLLQRLSERLSERLSAATVEESIAPAKQTIEVPDEPKEDKA</sequence>
<evidence type="ECO:0000256" key="5">
    <source>
        <dbReference type="ARBA" id="ARBA00022801"/>
    </source>
</evidence>
<organism evidence="8 9">
    <name type="scientific">Segatella buccae</name>
    <dbReference type="NCBI Taxonomy" id="28126"/>
    <lineage>
        <taxon>Bacteria</taxon>
        <taxon>Pseudomonadati</taxon>
        <taxon>Bacteroidota</taxon>
        <taxon>Bacteroidia</taxon>
        <taxon>Bacteroidales</taxon>
        <taxon>Prevotellaceae</taxon>
        <taxon>Segatella</taxon>
    </lineage>
</organism>
<comment type="similarity">
    <text evidence="7">Belongs to the RnpA family.</text>
</comment>
<dbReference type="HAMAP" id="MF_00227">
    <property type="entry name" value="RNase_P"/>
    <property type="match status" value="1"/>
</dbReference>
<evidence type="ECO:0000313" key="8">
    <source>
        <dbReference type="EMBL" id="SUB80150.1"/>
    </source>
</evidence>
<dbReference type="EC" id="3.1.26.5" evidence="7"/>
<evidence type="ECO:0000256" key="3">
    <source>
        <dbReference type="ARBA" id="ARBA00022722"/>
    </source>
</evidence>
<gene>
    <name evidence="7 8" type="primary">rnpA</name>
    <name evidence="8" type="ORF">NCTC13063_01431</name>
</gene>
<dbReference type="GO" id="GO:0001682">
    <property type="term" value="P:tRNA 5'-leader removal"/>
    <property type="evidence" value="ECO:0007669"/>
    <property type="project" value="UniProtKB-UniRule"/>
</dbReference>
<name>A0AAQ1UIY2_9BACT</name>
<keyword evidence="6 7" id="KW-0694">RNA-binding</keyword>
<dbReference type="PROSITE" id="PS00648">
    <property type="entry name" value="RIBONUCLEASE_P"/>
    <property type="match status" value="1"/>
</dbReference>
<dbReference type="Proteomes" id="UP000255283">
    <property type="component" value="Unassembled WGS sequence"/>
</dbReference>
<keyword evidence="4 7" id="KW-0255">Endonuclease</keyword>
<dbReference type="GO" id="GO:0030677">
    <property type="term" value="C:ribonuclease P complex"/>
    <property type="evidence" value="ECO:0007669"/>
    <property type="project" value="TreeGrafter"/>
</dbReference>
<keyword evidence="5 7" id="KW-0378">Hydrolase</keyword>
<dbReference type="InterPro" id="IPR000100">
    <property type="entry name" value="RNase_P"/>
</dbReference>
<protein>
    <recommendedName>
        <fullName evidence="7">Ribonuclease P protein component</fullName>
        <shortName evidence="7">RNase P protein</shortName>
        <shortName evidence="7">RNaseP protein</shortName>
        <ecNumber evidence="7">3.1.26.5</ecNumber>
    </recommendedName>
    <alternativeName>
        <fullName evidence="7">Protein C5</fullName>
    </alternativeName>
</protein>
<dbReference type="Pfam" id="PF00825">
    <property type="entry name" value="Ribonuclease_P"/>
    <property type="match status" value="1"/>
</dbReference>
<reference evidence="8 9" key="1">
    <citation type="submission" date="2018-06" db="EMBL/GenBank/DDBJ databases">
        <authorList>
            <consortium name="Pathogen Informatics"/>
            <person name="Doyle S."/>
        </authorList>
    </citation>
    <scope>NUCLEOTIDE SEQUENCE [LARGE SCALE GENOMIC DNA]</scope>
    <source>
        <strain evidence="8 9">NCTC13063</strain>
    </source>
</reference>
<evidence type="ECO:0000256" key="7">
    <source>
        <dbReference type="HAMAP-Rule" id="MF_00227"/>
    </source>
</evidence>
<dbReference type="GeneID" id="93535705"/>
<evidence type="ECO:0000256" key="1">
    <source>
        <dbReference type="ARBA" id="ARBA00002663"/>
    </source>
</evidence>
<dbReference type="RefSeq" id="WP_004344734.1">
    <property type="nucleotide sequence ID" value="NZ_DAWBTJ010000118.1"/>
</dbReference>
<evidence type="ECO:0000313" key="9">
    <source>
        <dbReference type="Proteomes" id="UP000255283"/>
    </source>
</evidence>
<dbReference type="AlphaFoldDB" id="A0AAQ1UIY2"/>
<evidence type="ECO:0000256" key="6">
    <source>
        <dbReference type="ARBA" id="ARBA00022884"/>
    </source>
</evidence>
<dbReference type="PANTHER" id="PTHR33992">
    <property type="entry name" value="RIBONUCLEASE P PROTEIN COMPONENT"/>
    <property type="match status" value="1"/>
</dbReference>
<dbReference type="GO" id="GO:0004526">
    <property type="term" value="F:ribonuclease P activity"/>
    <property type="evidence" value="ECO:0007669"/>
    <property type="project" value="UniProtKB-UniRule"/>
</dbReference>
<dbReference type="SUPFAM" id="SSF54211">
    <property type="entry name" value="Ribosomal protein S5 domain 2-like"/>
    <property type="match status" value="1"/>
</dbReference>
<proteinExistence type="inferred from homology"/>
<evidence type="ECO:0000256" key="2">
    <source>
        <dbReference type="ARBA" id="ARBA00022694"/>
    </source>
</evidence>
<dbReference type="InterPro" id="IPR014721">
    <property type="entry name" value="Ribsml_uS5_D2-typ_fold_subgr"/>
</dbReference>
<comment type="caution">
    <text evidence="8">The sequence shown here is derived from an EMBL/GenBank/DDBJ whole genome shotgun (WGS) entry which is preliminary data.</text>
</comment>
<comment type="function">
    <text evidence="1 7">RNaseP catalyzes the removal of the 5'-leader sequence from pre-tRNA to produce the mature 5'-terminus. It can also cleave other RNA substrates such as 4.5S RNA. The protein component plays an auxiliary but essential role in vivo by binding to the 5'-leader sequence and broadening the substrate specificity of the ribozyme.</text>
</comment>